<feature type="transmembrane region" description="Helical" evidence="1">
    <location>
        <begin position="49"/>
        <end position="69"/>
    </location>
</feature>
<gene>
    <name evidence="2" type="ORF">LzC2_37160</name>
</gene>
<dbReference type="Proteomes" id="UP000609651">
    <property type="component" value="Unassembled WGS sequence"/>
</dbReference>
<evidence type="ECO:0000313" key="3">
    <source>
        <dbReference type="Proteomes" id="UP000609651"/>
    </source>
</evidence>
<protein>
    <submittedName>
        <fullName evidence="2">Uncharacterized protein</fullName>
    </submittedName>
</protein>
<dbReference type="EMBL" id="WTPX01000173">
    <property type="protein sequence ID" value="NNJ27609.1"/>
    <property type="molecule type" value="Genomic_DNA"/>
</dbReference>
<proteinExistence type="predicted"/>
<name>A0ABX1VHJ1_9PLAN</name>
<feature type="transmembrane region" description="Helical" evidence="1">
    <location>
        <begin position="12"/>
        <end position="34"/>
    </location>
</feature>
<keyword evidence="1" id="KW-0472">Membrane</keyword>
<reference evidence="2 3" key="1">
    <citation type="journal article" date="2020" name="Syst. Appl. Microbiol.">
        <title>Alienimonas chondri sp. nov., a novel planctomycete isolated from the biofilm of the red alga Chondrus crispus.</title>
        <authorList>
            <person name="Vitorino I."/>
            <person name="Albuquerque L."/>
            <person name="Wiegand S."/>
            <person name="Kallscheuer N."/>
            <person name="da Costa M.S."/>
            <person name="Lobo-da-Cunha A."/>
            <person name="Jogler C."/>
            <person name="Lage O.M."/>
        </authorList>
    </citation>
    <scope>NUCLEOTIDE SEQUENCE [LARGE SCALE GENOMIC DNA]</scope>
    <source>
        <strain evidence="2 3">LzC2</strain>
    </source>
</reference>
<evidence type="ECO:0000313" key="2">
    <source>
        <dbReference type="EMBL" id="NNJ27609.1"/>
    </source>
</evidence>
<accession>A0ABX1VHJ1</accession>
<keyword evidence="3" id="KW-1185">Reference proteome</keyword>
<evidence type="ECO:0000256" key="1">
    <source>
        <dbReference type="SAM" id="Phobius"/>
    </source>
</evidence>
<keyword evidence="1" id="KW-0812">Transmembrane</keyword>
<comment type="caution">
    <text evidence="2">The sequence shown here is derived from an EMBL/GenBank/DDBJ whole genome shotgun (WGS) entry which is preliminary data.</text>
</comment>
<feature type="transmembrane region" description="Helical" evidence="1">
    <location>
        <begin position="90"/>
        <end position="108"/>
    </location>
</feature>
<organism evidence="2 3">
    <name type="scientific">Alienimonas chondri</name>
    <dbReference type="NCBI Taxonomy" id="2681879"/>
    <lineage>
        <taxon>Bacteria</taxon>
        <taxon>Pseudomonadati</taxon>
        <taxon>Planctomycetota</taxon>
        <taxon>Planctomycetia</taxon>
        <taxon>Planctomycetales</taxon>
        <taxon>Planctomycetaceae</taxon>
        <taxon>Alienimonas</taxon>
    </lineage>
</organism>
<keyword evidence="1" id="KW-1133">Transmembrane helix</keyword>
<sequence length="109" mass="10994">MPADRPRHADRCHILGASFGGPIGWATAVAGFHWQTILAGDWGRDSLEGMLVLALPAGLVAGAAGATAAERFAARRLAPWPPLATSFGGAWAGGIIAAAALLVVGRAIG</sequence>
<dbReference type="RefSeq" id="WP_171189516.1">
    <property type="nucleotide sequence ID" value="NZ_WTPX01000173.1"/>
</dbReference>